<dbReference type="CDD" id="cd14727">
    <property type="entry name" value="ChanN-like"/>
    <property type="match status" value="1"/>
</dbReference>
<name>A0A7C4EYF6_9BACT</name>
<dbReference type="SUPFAM" id="SSF159501">
    <property type="entry name" value="EreA/ChaN-like"/>
    <property type="match status" value="1"/>
</dbReference>
<dbReference type="InterPro" id="IPR007314">
    <property type="entry name" value="Cofac_haem-bd_dom"/>
</dbReference>
<evidence type="ECO:0000256" key="1">
    <source>
        <dbReference type="SAM" id="SignalP"/>
    </source>
</evidence>
<dbReference type="AlphaFoldDB" id="A0A7C4EYF6"/>
<comment type="caution">
    <text evidence="3">The sequence shown here is derived from an EMBL/GenBank/DDBJ whole genome shotgun (WGS) entry which is preliminary data.</text>
</comment>
<feature type="domain" description="Haem-binding uptake Tiki superfamily ChaN" evidence="2">
    <location>
        <begin position="53"/>
        <end position="260"/>
    </location>
</feature>
<protein>
    <recommendedName>
        <fullName evidence="2">Haem-binding uptake Tiki superfamily ChaN domain-containing protein</fullName>
    </recommendedName>
</protein>
<evidence type="ECO:0000259" key="2">
    <source>
        <dbReference type="Pfam" id="PF04187"/>
    </source>
</evidence>
<feature type="signal peptide" evidence="1">
    <location>
        <begin position="1"/>
        <end position="26"/>
    </location>
</feature>
<sequence>MPRVVSSPLLAALVFVFLPCSTPSGYCDAMKESACLPVIVDVYAGEPVSFDAMLDDLATVSIVYLGELHTIQPHHNFQLTTLQGLFHRRRSLYLGMEMFTTGQQEVLDRWLAGHHSVAELGLQLGSEKWTNLADYESLLLFARSNGIRVVGLNVSNDVVRKVARGQLADLSKEERKNLPEENLLTPNPLYDKLLRLKLRVHKAFQGRSLDGVIRAQLLRDSVMAQTIGQTLESLKDKDAVFVVVAGSGHLGYGFGIPERVRTKMQVSDRIILPTESGHLILSDEERRQAVPVEITHEDLRFIQQPIADYLYVLPMAATDPESKELAEAQPLE</sequence>
<feature type="chain" id="PRO_5027947091" description="Haem-binding uptake Tiki superfamily ChaN domain-containing protein" evidence="1">
    <location>
        <begin position="27"/>
        <end position="332"/>
    </location>
</feature>
<keyword evidence="1" id="KW-0732">Signal</keyword>
<organism evidence="3">
    <name type="scientific">Desulfomonile tiedjei</name>
    <dbReference type="NCBI Taxonomy" id="2358"/>
    <lineage>
        <taxon>Bacteria</taxon>
        <taxon>Pseudomonadati</taxon>
        <taxon>Thermodesulfobacteriota</taxon>
        <taxon>Desulfomonilia</taxon>
        <taxon>Desulfomonilales</taxon>
        <taxon>Desulfomonilaceae</taxon>
        <taxon>Desulfomonile</taxon>
    </lineage>
</organism>
<dbReference type="Gene3D" id="3.40.50.11550">
    <property type="match status" value="1"/>
</dbReference>
<dbReference type="Pfam" id="PF04187">
    <property type="entry name" value="Cofac_haem_bdg"/>
    <property type="match status" value="1"/>
</dbReference>
<reference evidence="3" key="1">
    <citation type="journal article" date="2020" name="mSystems">
        <title>Genome- and Community-Level Interaction Insights into Carbon Utilization and Element Cycling Functions of Hydrothermarchaeota in Hydrothermal Sediment.</title>
        <authorList>
            <person name="Zhou Z."/>
            <person name="Liu Y."/>
            <person name="Xu W."/>
            <person name="Pan J."/>
            <person name="Luo Z.H."/>
            <person name="Li M."/>
        </authorList>
    </citation>
    <scope>NUCLEOTIDE SEQUENCE [LARGE SCALE GENOMIC DNA]</scope>
    <source>
        <strain evidence="3">SpSt-769</strain>
    </source>
</reference>
<proteinExistence type="predicted"/>
<accession>A0A7C4EYF6</accession>
<evidence type="ECO:0000313" key="3">
    <source>
        <dbReference type="EMBL" id="HGH62176.1"/>
    </source>
</evidence>
<gene>
    <name evidence="3" type="ORF">ENV54_12860</name>
</gene>
<dbReference type="EMBL" id="DTGT01000420">
    <property type="protein sequence ID" value="HGH62176.1"/>
    <property type="molecule type" value="Genomic_DNA"/>
</dbReference>